<comment type="similarity">
    <text evidence="6 7">Belongs to the TRAFAC class myosin-kinesin ATPase superfamily. Kinesin family.</text>
</comment>
<protein>
    <recommendedName>
        <fullName evidence="7">Kinesin-like protein</fullName>
    </recommendedName>
</protein>
<dbReference type="SUPFAM" id="SSF52540">
    <property type="entry name" value="P-loop containing nucleoside triphosphate hydrolases"/>
    <property type="match status" value="1"/>
</dbReference>
<evidence type="ECO:0000313" key="10">
    <source>
        <dbReference type="EMBL" id="EQB60967.1"/>
    </source>
</evidence>
<dbReference type="Pfam" id="PF00225">
    <property type="entry name" value="Kinesin"/>
    <property type="match status" value="1"/>
</dbReference>
<dbReference type="Gene3D" id="3.40.850.10">
    <property type="entry name" value="Kinesin motor domain"/>
    <property type="match status" value="1"/>
</dbReference>
<evidence type="ECO:0000256" key="5">
    <source>
        <dbReference type="ARBA" id="ARBA00023054"/>
    </source>
</evidence>
<evidence type="ECO:0000256" key="4">
    <source>
        <dbReference type="ARBA" id="ARBA00022840"/>
    </source>
</evidence>
<dbReference type="InterPro" id="IPR019821">
    <property type="entry name" value="Kinesin_motor_CS"/>
</dbReference>
<dbReference type="GO" id="GO:0005874">
    <property type="term" value="C:microtubule"/>
    <property type="evidence" value="ECO:0007669"/>
    <property type="project" value="UniProtKB-KW"/>
</dbReference>
<dbReference type="GO" id="GO:0005875">
    <property type="term" value="C:microtubule associated complex"/>
    <property type="evidence" value="ECO:0007669"/>
    <property type="project" value="TreeGrafter"/>
</dbReference>
<dbReference type="GO" id="GO:0003777">
    <property type="term" value="F:microtubule motor activity"/>
    <property type="evidence" value="ECO:0007669"/>
    <property type="project" value="InterPro"/>
</dbReference>
<dbReference type="PANTHER" id="PTHR47969">
    <property type="entry name" value="CHROMOSOME-ASSOCIATED KINESIN KIF4A-RELATED"/>
    <property type="match status" value="1"/>
</dbReference>
<evidence type="ECO:0000256" key="6">
    <source>
        <dbReference type="PROSITE-ProRule" id="PRU00283"/>
    </source>
</evidence>
<name>T0L099_9MICR</name>
<dbReference type="InterPro" id="IPR001752">
    <property type="entry name" value="Kinesin_motor_dom"/>
</dbReference>
<sequence>MSSQKINVEIRIKPSTQNSIETTDTSLTIGTKTYHFHKIHLTTTQNQLFEGTKQLFDNFINGFNCTIIAYGQTGSGKTYTMGINHEDSTGIVPQALHYLFNQNIKLTCTFIEIYNEDVIDLLSDHKVPLSLRELNGDISIAGVTEMSIDTVQEGLDILHKGCMERTTKSTKMNLQSSRSHAIFTLFFTKNMNNKTSISKFSFVDLAGSERLKRTMCIGDRAKESISINSGLLSLGNVISALYKKQSHIPFRDSKLTRILQSCLNGYILMIACISSNHSDINETHNTLKYANRAASITTYQRKIEIDNSKFNIINLRKEIQKLKNENHILKERMSKCNNINIESIIKENRALKNRLESVEYIKGLKEKSEDLAQEVVKHPFVQNLINENSRLLKELSNYTNNDFKELKNETDIKREDNIIKDVKIIFENKKENTIKNQIKEEKNSCFSYDLKLK</sequence>
<evidence type="ECO:0000256" key="1">
    <source>
        <dbReference type="ARBA" id="ARBA00004496"/>
    </source>
</evidence>
<gene>
    <name evidence="10" type="ORF">NAPIS_ORF01466</name>
</gene>
<keyword evidence="6 7" id="KW-0505">Motor protein</keyword>
<evidence type="ECO:0000259" key="9">
    <source>
        <dbReference type="PROSITE" id="PS50067"/>
    </source>
</evidence>
<proteinExistence type="inferred from homology"/>
<dbReference type="GO" id="GO:0008017">
    <property type="term" value="F:microtubule binding"/>
    <property type="evidence" value="ECO:0007669"/>
    <property type="project" value="InterPro"/>
</dbReference>
<evidence type="ECO:0000256" key="7">
    <source>
        <dbReference type="RuleBase" id="RU000394"/>
    </source>
</evidence>
<dbReference type="PROSITE" id="PS00411">
    <property type="entry name" value="KINESIN_MOTOR_1"/>
    <property type="match status" value="1"/>
</dbReference>
<accession>T0L099</accession>
<dbReference type="PRINTS" id="PR00380">
    <property type="entry name" value="KINESINHEAVY"/>
</dbReference>
<dbReference type="GO" id="GO:0051231">
    <property type="term" value="P:spindle elongation"/>
    <property type="evidence" value="ECO:0007669"/>
    <property type="project" value="TreeGrafter"/>
</dbReference>
<dbReference type="InterPro" id="IPR027417">
    <property type="entry name" value="P-loop_NTPase"/>
</dbReference>
<keyword evidence="2" id="KW-0963">Cytoplasm</keyword>
<dbReference type="AlphaFoldDB" id="T0L099"/>
<dbReference type="EMBL" id="KE647195">
    <property type="protein sequence ID" value="EQB60967.1"/>
    <property type="molecule type" value="Genomic_DNA"/>
</dbReference>
<dbReference type="PANTHER" id="PTHR47969:SF15">
    <property type="entry name" value="CHROMOSOME-ASSOCIATED KINESIN KIF4A-RELATED"/>
    <property type="match status" value="1"/>
</dbReference>
<dbReference type="SMART" id="SM00129">
    <property type="entry name" value="KISc"/>
    <property type="match status" value="1"/>
</dbReference>
<dbReference type="GO" id="GO:0005737">
    <property type="term" value="C:cytoplasm"/>
    <property type="evidence" value="ECO:0007669"/>
    <property type="project" value="UniProtKB-SubCell"/>
</dbReference>
<dbReference type="PROSITE" id="PS50067">
    <property type="entry name" value="KINESIN_MOTOR_2"/>
    <property type="match status" value="1"/>
</dbReference>
<evidence type="ECO:0000256" key="3">
    <source>
        <dbReference type="ARBA" id="ARBA00022741"/>
    </source>
</evidence>
<keyword evidence="4 6" id="KW-0067">ATP-binding</keyword>
<dbReference type="GO" id="GO:0007052">
    <property type="term" value="P:mitotic spindle organization"/>
    <property type="evidence" value="ECO:0007669"/>
    <property type="project" value="TreeGrafter"/>
</dbReference>
<dbReference type="HOGENOM" id="CLU_001485_2_1_1"/>
<dbReference type="Proteomes" id="UP000053780">
    <property type="component" value="Unassembled WGS sequence"/>
</dbReference>
<evidence type="ECO:0000256" key="2">
    <source>
        <dbReference type="ARBA" id="ARBA00022490"/>
    </source>
</evidence>
<dbReference type="GO" id="GO:0007018">
    <property type="term" value="P:microtubule-based movement"/>
    <property type="evidence" value="ECO:0007669"/>
    <property type="project" value="InterPro"/>
</dbReference>
<dbReference type="OrthoDB" id="3176171at2759"/>
<evidence type="ECO:0000256" key="8">
    <source>
        <dbReference type="SAM" id="Coils"/>
    </source>
</evidence>
<dbReference type="GO" id="GO:0005524">
    <property type="term" value="F:ATP binding"/>
    <property type="evidence" value="ECO:0007669"/>
    <property type="project" value="UniProtKB-UniRule"/>
</dbReference>
<keyword evidence="3 6" id="KW-0547">Nucleotide-binding</keyword>
<dbReference type="InterPro" id="IPR027640">
    <property type="entry name" value="Kinesin-like_fam"/>
</dbReference>
<dbReference type="VEuPathDB" id="MicrosporidiaDB:NAPIS_ORF01466"/>
<feature type="coiled-coil region" evidence="8">
    <location>
        <begin position="305"/>
        <end position="339"/>
    </location>
</feature>
<keyword evidence="11" id="KW-1185">Reference proteome</keyword>
<feature type="domain" description="Kinesin motor" evidence="9">
    <location>
        <begin position="5"/>
        <end position="296"/>
    </location>
</feature>
<reference evidence="10 11" key="1">
    <citation type="journal article" date="2013" name="BMC Genomics">
        <title>Genome sequencing and comparative genomics of honey bee microsporidia, Nosema apis reveal novel insights into host-parasite interactions.</title>
        <authorList>
            <person name="Chen Yp."/>
            <person name="Pettis J.S."/>
            <person name="Zhao Y."/>
            <person name="Liu X."/>
            <person name="Tallon L.J."/>
            <person name="Sadzewicz L.D."/>
            <person name="Li R."/>
            <person name="Zheng H."/>
            <person name="Huang S."/>
            <person name="Zhang X."/>
            <person name="Hamilton M.C."/>
            <person name="Pernal S.F."/>
            <person name="Melathopoulos A.P."/>
            <person name="Yan X."/>
            <person name="Evans J.D."/>
        </authorList>
    </citation>
    <scope>NUCLEOTIDE SEQUENCE [LARGE SCALE GENOMIC DNA]</scope>
    <source>
        <strain evidence="10 11">BRL 01</strain>
    </source>
</reference>
<comment type="subcellular location">
    <subcellularLocation>
        <location evidence="1">Cytoplasm</location>
    </subcellularLocation>
</comment>
<keyword evidence="5 8" id="KW-0175">Coiled coil</keyword>
<keyword evidence="7" id="KW-0493">Microtubule</keyword>
<organism evidence="10 11">
    <name type="scientific">Vairimorpha apis BRL 01</name>
    <dbReference type="NCBI Taxonomy" id="1037528"/>
    <lineage>
        <taxon>Eukaryota</taxon>
        <taxon>Fungi</taxon>
        <taxon>Fungi incertae sedis</taxon>
        <taxon>Microsporidia</taxon>
        <taxon>Nosematidae</taxon>
        <taxon>Vairimorpha</taxon>
    </lineage>
</organism>
<dbReference type="InterPro" id="IPR036961">
    <property type="entry name" value="Kinesin_motor_dom_sf"/>
</dbReference>
<feature type="binding site" evidence="6">
    <location>
        <begin position="71"/>
        <end position="78"/>
    </location>
    <ligand>
        <name>ATP</name>
        <dbReference type="ChEBI" id="CHEBI:30616"/>
    </ligand>
</feature>
<evidence type="ECO:0000313" key="11">
    <source>
        <dbReference type="Proteomes" id="UP000053780"/>
    </source>
</evidence>